<dbReference type="OrthoDB" id="6251518at2759"/>
<dbReference type="InterPro" id="IPR002110">
    <property type="entry name" value="Ankyrin_rpt"/>
</dbReference>
<evidence type="ECO:0000256" key="1">
    <source>
        <dbReference type="ARBA" id="ARBA00022737"/>
    </source>
</evidence>
<dbReference type="SMART" id="SM00248">
    <property type="entry name" value="ANK"/>
    <property type="match status" value="4"/>
</dbReference>
<dbReference type="SUPFAM" id="SSF48403">
    <property type="entry name" value="Ankyrin repeat"/>
    <property type="match status" value="1"/>
</dbReference>
<keyword evidence="1" id="KW-0677">Repeat</keyword>
<evidence type="ECO:0000313" key="4">
    <source>
        <dbReference type="EMBL" id="VDI81551.1"/>
    </source>
</evidence>
<dbReference type="InterPro" id="IPR036770">
    <property type="entry name" value="Ankyrin_rpt-contain_sf"/>
</dbReference>
<evidence type="ECO:0000313" key="5">
    <source>
        <dbReference type="Proteomes" id="UP000596742"/>
    </source>
</evidence>
<reference evidence="4" key="1">
    <citation type="submission" date="2018-11" db="EMBL/GenBank/DDBJ databases">
        <authorList>
            <person name="Alioto T."/>
            <person name="Alioto T."/>
        </authorList>
    </citation>
    <scope>NUCLEOTIDE SEQUENCE</scope>
</reference>
<feature type="repeat" description="ANK" evidence="3">
    <location>
        <begin position="44"/>
        <end position="76"/>
    </location>
</feature>
<name>A0A8B6HN24_MYTGA</name>
<dbReference type="EMBL" id="UYJE01010275">
    <property type="protein sequence ID" value="VDI81551.1"/>
    <property type="molecule type" value="Genomic_DNA"/>
</dbReference>
<dbReference type="PROSITE" id="PS50297">
    <property type="entry name" value="ANK_REP_REGION"/>
    <property type="match status" value="2"/>
</dbReference>
<dbReference type="Pfam" id="PF12796">
    <property type="entry name" value="Ank_2"/>
    <property type="match status" value="1"/>
</dbReference>
<comment type="caution">
    <text evidence="4">The sequence shown here is derived from an EMBL/GenBank/DDBJ whole genome shotgun (WGS) entry which is preliminary data.</text>
</comment>
<feature type="non-terminal residue" evidence="4">
    <location>
        <position position="215"/>
    </location>
</feature>
<evidence type="ECO:0000256" key="3">
    <source>
        <dbReference type="PROSITE-ProRule" id="PRU00023"/>
    </source>
</evidence>
<dbReference type="Gene3D" id="1.25.40.20">
    <property type="entry name" value="Ankyrin repeat-containing domain"/>
    <property type="match status" value="2"/>
</dbReference>
<sequence length="215" mass="24080">MEYPGVMCLYRRNNSTVRLLLQNNADCNQCDVWNNADVNQCDEDGISPLYVTCKGGHTDTVELLLQNNADINQYNNRFESSLFIACTGGHTDTVEFLLQNNADLSQCDYIGNYPLYVASANGHKDRVELLLKNNADVSKCNNCADNCKPSGKFWDPNIPSWYGCIRPDDPNLEDTYQGTIETVKLLLAWNADVSLCDKNGQTPLDYARKSQSMAI</sequence>
<feature type="repeat" description="ANK" evidence="3">
    <location>
        <begin position="110"/>
        <end position="142"/>
    </location>
</feature>
<dbReference type="PROSITE" id="PS50088">
    <property type="entry name" value="ANK_REPEAT"/>
    <property type="match status" value="3"/>
</dbReference>
<feature type="repeat" description="ANK" evidence="3">
    <location>
        <begin position="77"/>
        <end position="109"/>
    </location>
</feature>
<dbReference type="PANTHER" id="PTHR24171">
    <property type="entry name" value="ANKYRIN REPEAT DOMAIN-CONTAINING PROTEIN 39-RELATED"/>
    <property type="match status" value="1"/>
</dbReference>
<dbReference type="Pfam" id="PF00023">
    <property type="entry name" value="Ank"/>
    <property type="match status" value="1"/>
</dbReference>
<organism evidence="4 5">
    <name type="scientific">Mytilus galloprovincialis</name>
    <name type="common">Mediterranean mussel</name>
    <dbReference type="NCBI Taxonomy" id="29158"/>
    <lineage>
        <taxon>Eukaryota</taxon>
        <taxon>Metazoa</taxon>
        <taxon>Spiralia</taxon>
        <taxon>Lophotrochozoa</taxon>
        <taxon>Mollusca</taxon>
        <taxon>Bivalvia</taxon>
        <taxon>Autobranchia</taxon>
        <taxon>Pteriomorphia</taxon>
        <taxon>Mytilida</taxon>
        <taxon>Mytiloidea</taxon>
        <taxon>Mytilidae</taxon>
        <taxon>Mytilinae</taxon>
        <taxon>Mytilus</taxon>
    </lineage>
</organism>
<gene>
    <name evidence="4" type="ORF">MGAL_10B051860</name>
</gene>
<accession>A0A8B6HN24</accession>
<keyword evidence="2 3" id="KW-0040">ANK repeat</keyword>
<evidence type="ECO:0000256" key="2">
    <source>
        <dbReference type="ARBA" id="ARBA00023043"/>
    </source>
</evidence>
<protein>
    <submittedName>
        <fullName evidence="4">Uncharacterized protein</fullName>
    </submittedName>
</protein>
<keyword evidence="5" id="KW-1185">Reference proteome</keyword>
<proteinExistence type="predicted"/>
<dbReference type="Proteomes" id="UP000596742">
    <property type="component" value="Unassembled WGS sequence"/>
</dbReference>
<dbReference type="AlphaFoldDB" id="A0A8B6HN24"/>